<dbReference type="GO" id="GO:0008168">
    <property type="term" value="F:methyltransferase activity"/>
    <property type="evidence" value="ECO:0007669"/>
    <property type="project" value="UniProtKB-KW"/>
</dbReference>
<dbReference type="EMBL" id="CP013189">
    <property type="protein sequence ID" value="ALO45760.1"/>
    <property type="molecule type" value="Genomic_DNA"/>
</dbReference>
<keyword evidence="5" id="KW-1185">Reference proteome</keyword>
<dbReference type="AlphaFoldDB" id="A0A0S2KBQ4"/>
<dbReference type="KEGG" id="pspi:PS2015_1098"/>
<feature type="domain" description="Methyltransferase" evidence="3">
    <location>
        <begin position="46"/>
        <end position="139"/>
    </location>
</feature>
<dbReference type="CDD" id="cd02440">
    <property type="entry name" value="AdoMet_MTases"/>
    <property type="match status" value="1"/>
</dbReference>
<dbReference type="Proteomes" id="UP000065641">
    <property type="component" value="Chromosome"/>
</dbReference>
<evidence type="ECO:0000259" key="3">
    <source>
        <dbReference type="Pfam" id="PF13649"/>
    </source>
</evidence>
<evidence type="ECO:0000313" key="4">
    <source>
        <dbReference type="EMBL" id="ALO45760.1"/>
    </source>
</evidence>
<dbReference type="PATRIC" id="fig|1249552.3.peg.1104"/>
<sequence length="209" mass="23576">MSKEHPSARFWDKLAPKYSKKPVPDESIYQRKLQLTQKYLKPDNVVLEFGCGTGSTALVHSKHVARLDASDISTAMITIARERAEQASVSNISFSIGQLEDFDYAAQTYDAVLGLNIMHLVEAPELTLNEVHRVLKPGGVFVSSTALLKHEPVFVRWILKVMQLFGRAPHINLMTKDEYLKQVTHAGFEIVEQWIPDKSSLFLIARKTV</sequence>
<keyword evidence="2 4" id="KW-0808">Transferase</keyword>
<dbReference type="InterPro" id="IPR029063">
    <property type="entry name" value="SAM-dependent_MTases_sf"/>
</dbReference>
<dbReference type="RefSeq" id="WP_058021272.1">
    <property type="nucleotide sequence ID" value="NZ_CP013189.1"/>
</dbReference>
<gene>
    <name evidence="4" type="ORF">PS2015_1098</name>
</gene>
<evidence type="ECO:0000256" key="2">
    <source>
        <dbReference type="ARBA" id="ARBA00022679"/>
    </source>
</evidence>
<evidence type="ECO:0000313" key="5">
    <source>
        <dbReference type="Proteomes" id="UP000065641"/>
    </source>
</evidence>
<protein>
    <submittedName>
        <fullName evidence="4">SAM-dependent methyltransferase</fullName>
    </submittedName>
</protein>
<dbReference type="OrthoDB" id="5642573at2"/>
<dbReference type="PANTHER" id="PTHR43861">
    <property type="entry name" value="TRANS-ACONITATE 2-METHYLTRANSFERASE-RELATED"/>
    <property type="match status" value="1"/>
</dbReference>
<accession>A0A0S2KBQ4</accession>
<dbReference type="SUPFAM" id="SSF53335">
    <property type="entry name" value="S-adenosyl-L-methionine-dependent methyltransferases"/>
    <property type="match status" value="1"/>
</dbReference>
<proteinExistence type="predicted"/>
<dbReference type="InterPro" id="IPR041698">
    <property type="entry name" value="Methyltransf_25"/>
</dbReference>
<name>A0A0S2KBQ4_9GAMM</name>
<dbReference type="GO" id="GO:0032259">
    <property type="term" value="P:methylation"/>
    <property type="evidence" value="ECO:0007669"/>
    <property type="project" value="UniProtKB-KW"/>
</dbReference>
<dbReference type="STRING" id="1249552.PS2015_1098"/>
<reference evidence="4 5" key="1">
    <citation type="submission" date="2015-11" db="EMBL/GenBank/DDBJ databases">
        <authorList>
            <person name="Zhang Y."/>
            <person name="Guo Z."/>
        </authorList>
    </citation>
    <scope>NUCLEOTIDE SEQUENCE [LARGE SCALE GENOMIC DNA]</scope>
    <source>
        <strain evidence="4 5">KCTC 32221</strain>
    </source>
</reference>
<keyword evidence="1 4" id="KW-0489">Methyltransferase</keyword>
<dbReference type="Pfam" id="PF13649">
    <property type="entry name" value="Methyltransf_25"/>
    <property type="match status" value="1"/>
</dbReference>
<dbReference type="Gene3D" id="3.40.50.150">
    <property type="entry name" value="Vaccinia Virus protein VP39"/>
    <property type="match status" value="1"/>
</dbReference>
<dbReference type="PANTHER" id="PTHR43861:SF1">
    <property type="entry name" value="TRANS-ACONITATE 2-METHYLTRANSFERASE"/>
    <property type="match status" value="1"/>
</dbReference>
<organism evidence="4 5">
    <name type="scientific">Pseudohongiella spirulinae</name>
    <dbReference type="NCBI Taxonomy" id="1249552"/>
    <lineage>
        <taxon>Bacteria</taxon>
        <taxon>Pseudomonadati</taxon>
        <taxon>Pseudomonadota</taxon>
        <taxon>Gammaproteobacteria</taxon>
        <taxon>Pseudomonadales</taxon>
        <taxon>Pseudohongiellaceae</taxon>
        <taxon>Pseudohongiella</taxon>
    </lineage>
</organism>
<evidence type="ECO:0000256" key="1">
    <source>
        <dbReference type="ARBA" id="ARBA00022603"/>
    </source>
</evidence>